<gene>
    <name evidence="1" type="ORF">CEXT_430201</name>
</gene>
<sequence>MPVTRLLMDVPRMWSFSTNDEFRIKTLRSFCESYRKTLFVNQLGPLKRRFVPVSKGQECSWNVTSGPCKFECSQKTIGPSPGAPRTHWLHWREDDQRSISPALMRNENLEESLMSSNVRRWLLIVYRTAAELVDNTLAMECLQYARNGYRNLS</sequence>
<name>A0AAV4XWV7_CAEEX</name>
<dbReference type="EMBL" id="BPLR01018445">
    <property type="protein sequence ID" value="GIY99652.1"/>
    <property type="molecule type" value="Genomic_DNA"/>
</dbReference>
<evidence type="ECO:0000313" key="1">
    <source>
        <dbReference type="EMBL" id="GIY99652.1"/>
    </source>
</evidence>
<proteinExistence type="predicted"/>
<reference evidence="1 2" key="1">
    <citation type="submission" date="2021-06" db="EMBL/GenBank/DDBJ databases">
        <title>Caerostris extrusa draft genome.</title>
        <authorList>
            <person name="Kono N."/>
            <person name="Arakawa K."/>
        </authorList>
    </citation>
    <scope>NUCLEOTIDE SEQUENCE [LARGE SCALE GENOMIC DNA]</scope>
</reference>
<protein>
    <submittedName>
        <fullName evidence="1">Uncharacterized protein</fullName>
    </submittedName>
</protein>
<keyword evidence="2" id="KW-1185">Reference proteome</keyword>
<accession>A0AAV4XWV7</accession>
<organism evidence="1 2">
    <name type="scientific">Caerostris extrusa</name>
    <name type="common">Bark spider</name>
    <name type="synonym">Caerostris bankana</name>
    <dbReference type="NCBI Taxonomy" id="172846"/>
    <lineage>
        <taxon>Eukaryota</taxon>
        <taxon>Metazoa</taxon>
        <taxon>Ecdysozoa</taxon>
        <taxon>Arthropoda</taxon>
        <taxon>Chelicerata</taxon>
        <taxon>Arachnida</taxon>
        <taxon>Araneae</taxon>
        <taxon>Araneomorphae</taxon>
        <taxon>Entelegynae</taxon>
        <taxon>Araneoidea</taxon>
        <taxon>Araneidae</taxon>
        <taxon>Caerostris</taxon>
    </lineage>
</organism>
<comment type="caution">
    <text evidence="1">The sequence shown here is derived from an EMBL/GenBank/DDBJ whole genome shotgun (WGS) entry which is preliminary data.</text>
</comment>
<dbReference type="AlphaFoldDB" id="A0AAV4XWV7"/>
<evidence type="ECO:0000313" key="2">
    <source>
        <dbReference type="Proteomes" id="UP001054945"/>
    </source>
</evidence>
<dbReference type="Proteomes" id="UP001054945">
    <property type="component" value="Unassembled WGS sequence"/>
</dbReference>